<feature type="region of interest" description="Disordered" evidence="2">
    <location>
        <begin position="273"/>
        <end position="375"/>
    </location>
</feature>
<protein>
    <submittedName>
        <fullName evidence="3">Uncharacterized protein</fullName>
    </submittedName>
</protein>
<sequence>MFDRHIRKITWTDNVALTQERLLVDLLEAEFLAQKEREKLYEEVEEQQKRLRQRLHEERRALDDRLQAFTTRPPTTAPGAAASAPNAASTFAAAAAPPPSAARAAGATASTRQAAAEAPVTASKACGRAASNDAGFVPKAGTRHFEVYQQLRRNEMEMQADLRLLEDRQVVHCLHCGSTRAPPGSPSGRCDVCGHFVELLQLPPQIARGPSLRVNASQPRTSDAVTQDVLREYRYCHTSIGLFSTMSKFGTAHEPLSKAMPAGVKNSFAALAMGGSDSEEEEEQAHEVPAEEEHQVVEEPVVETKGKKGKKKERSSAPAEPAAAAVAPVAAVAAEVREAPKKKEPKEPKATKPAALGKNKFAMLLGDEEEESDEE</sequence>
<keyword evidence="1" id="KW-0175">Coiled coil</keyword>
<evidence type="ECO:0000313" key="3">
    <source>
        <dbReference type="EMBL" id="OLP98371.1"/>
    </source>
</evidence>
<dbReference type="Proteomes" id="UP000186817">
    <property type="component" value="Unassembled WGS sequence"/>
</dbReference>
<dbReference type="AlphaFoldDB" id="A0A1Q9DT92"/>
<feature type="compositionally biased region" description="Low complexity" evidence="2">
    <location>
        <begin position="317"/>
        <end position="334"/>
    </location>
</feature>
<dbReference type="EMBL" id="LSRX01000399">
    <property type="protein sequence ID" value="OLP98371.1"/>
    <property type="molecule type" value="Genomic_DNA"/>
</dbReference>
<proteinExistence type="predicted"/>
<feature type="coiled-coil region" evidence="1">
    <location>
        <begin position="34"/>
        <end position="72"/>
    </location>
</feature>
<evidence type="ECO:0000313" key="4">
    <source>
        <dbReference type="Proteomes" id="UP000186817"/>
    </source>
</evidence>
<name>A0A1Q9DT92_SYMMI</name>
<keyword evidence="4" id="KW-1185">Reference proteome</keyword>
<accession>A0A1Q9DT92</accession>
<evidence type="ECO:0000256" key="2">
    <source>
        <dbReference type="SAM" id="MobiDB-lite"/>
    </source>
</evidence>
<reference evidence="3 4" key="1">
    <citation type="submission" date="2016-02" db="EMBL/GenBank/DDBJ databases">
        <title>Genome analysis of coral dinoflagellate symbionts highlights evolutionary adaptations to a symbiotic lifestyle.</title>
        <authorList>
            <person name="Aranda M."/>
            <person name="Li Y."/>
            <person name="Liew Y.J."/>
            <person name="Baumgarten S."/>
            <person name="Simakov O."/>
            <person name="Wilson M."/>
            <person name="Piel J."/>
            <person name="Ashoor H."/>
            <person name="Bougouffa S."/>
            <person name="Bajic V.B."/>
            <person name="Ryu T."/>
            <person name="Ravasi T."/>
            <person name="Bayer T."/>
            <person name="Micklem G."/>
            <person name="Kim H."/>
            <person name="Bhak J."/>
            <person name="Lajeunesse T.C."/>
            <person name="Voolstra C.R."/>
        </authorList>
    </citation>
    <scope>NUCLEOTIDE SEQUENCE [LARGE SCALE GENOMIC DNA]</scope>
    <source>
        <strain evidence="3 4">CCMP2467</strain>
    </source>
</reference>
<organism evidence="3 4">
    <name type="scientific">Symbiodinium microadriaticum</name>
    <name type="common">Dinoflagellate</name>
    <name type="synonym">Zooxanthella microadriatica</name>
    <dbReference type="NCBI Taxonomy" id="2951"/>
    <lineage>
        <taxon>Eukaryota</taxon>
        <taxon>Sar</taxon>
        <taxon>Alveolata</taxon>
        <taxon>Dinophyceae</taxon>
        <taxon>Suessiales</taxon>
        <taxon>Symbiodiniaceae</taxon>
        <taxon>Symbiodinium</taxon>
    </lineage>
</organism>
<evidence type="ECO:0000256" key="1">
    <source>
        <dbReference type="SAM" id="Coils"/>
    </source>
</evidence>
<feature type="compositionally biased region" description="Basic and acidic residues" evidence="2">
    <location>
        <begin position="285"/>
        <end position="306"/>
    </location>
</feature>
<comment type="caution">
    <text evidence="3">The sequence shown here is derived from an EMBL/GenBank/DDBJ whole genome shotgun (WGS) entry which is preliminary data.</text>
</comment>
<feature type="compositionally biased region" description="Basic and acidic residues" evidence="2">
    <location>
        <begin position="335"/>
        <end position="350"/>
    </location>
</feature>
<gene>
    <name evidence="3" type="ORF">AK812_SmicGene19189</name>
</gene>
<feature type="compositionally biased region" description="Acidic residues" evidence="2">
    <location>
        <begin position="366"/>
        <end position="375"/>
    </location>
</feature>